<accession>A0A238J756</accession>
<evidence type="ECO:0000313" key="2">
    <source>
        <dbReference type="EMBL" id="SMX25704.1"/>
    </source>
</evidence>
<proteinExistence type="predicted"/>
<feature type="signal peptide" evidence="1">
    <location>
        <begin position="1"/>
        <end position="19"/>
    </location>
</feature>
<evidence type="ECO:0000313" key="3">
    <source>
        <dbReference type="Proteomes" id="UP000201838"/>
    </source>
</evidence>
<name>A0A238J756_9RHOB</name>
<organism evidence="2 3">
    <name type="scientific">Boseongicola aestuarii</name>
    <dbReference type="NCBI Taxonomy" id="1470561"/>
    <lineage>
        <taxon>Bacteria</taxon>
        <taxon>Pseudomonadati</taxon>
        <taxon>Pseudomonadota</taxon>
        <taxon>Alphaproteobacteria</taxon>
        <taxon>Rhodobacterales</taxon>
        <taxon>Paracoccaceae</taxon>
        <taxon>Boseongicola</taxon>
    </lineage>
</organism>
<dbReference type="Proteomes" id="UP000201838">
    <property type="component" value="Unassembled WGS sequence"/>
</dbReference>
<feature type="chain" id="PRO_5013008899" evidence="1">
    <location>
        <begin position="20"/>
        <end position="95"/>
    </location>
</feature>
<reference evidence="2 3" key="1">
    <citation type="submission" date="2017-05" db="EMBL/GenBank/DDBJ databases">
        <authorList>
            <person name="Song R."/>
            <person name="Chenine A.L."/>
            <person name="Ruprecht R.M."/>
        </authorList>
    </citation>
    <scope>NUCLEOTIDE SEQUENCE [LARGE SCALE GENOMIC DNA]</scope>
    <source>
        <strain evidence="2 3">CECT 8489</strain>
    </source>
</reference>
<keyword evidence="3" id="KW-1185">Reference proteome</keyword>
<dbReference type="AlphaFoldDB" id="A0A238J756"/>
<keyword evidence="1" id="KW-0732">Signal</keyword>
<dbReference type="EMBL" id="FXXQ01000024">
    <property type="protein sequence ID" value="SMX25704.1"/>
    <property type="molecule type" value="Genomic_DNA"/>
</dbReference>
<protein>
    <submittedName>
        <fullName evidence="2">Uncharacterized protein</fullName>
    </submittedName>
</protein>
<gene>
    <name evidence="2" type="ORF">BOA8489_03848</name>
</gene>
<sequence>MKRTLFSIFTALSITPASADTYSTLSQFDIVRNYATHEAAENIILNGKILGTGVERGTHSFSVAFESHIYNCVTPWDSYSHCRSETLIPIFEVRK</sequence>
<evidence type="ECO:0000256" key="1">
    <source>
        <dbReference type="SAM" id="SignalP"/>
    </source>
</evidence>